<dbReference type="HOGENOM" id="CLU_067499_0_0_9"/>
<protein>
    <submittedName>
        <fullName evidence="1">YaaC-like family protein</fullName>
    </submittedName>
</protein>
<dbReference type="InterPro" id="IPR026988">
    <property type="entry name" value="YaaC-like"/>
</dbReference>
<accession>A0A0B6AVU1</accession>
<name>A0A0B6AVU1_PRIM2</name>
<reference evidence="1 2" key="1">
    <citation type="journal article" date="2015" name="Genome Announc.">
        <title>Complete genome sequences for 35 biothreat assay-relevant bacillus species.</title>
        <authorList>
            <person name="Johnson S.L."/>
            <person name="Daligault H.E."/>
            <person name="Davenport K.W."/>
            <person name="Jaissle J."/>
            <person name="Frey K.G."/>
            <person name="Ladner J.T."/>
            <person name="Broomall S.M."/>
            <person name="Bishop-Lilly K.A."/>
            <person name="Bruce D.C."/>
            <person name="Gibbons H.S."/>
            <person name="Coyne S.R."/>
            <person name="Lo C.C."/>
            <person name="Meincke L."/>
            <person name="Munk A.C."/>
            <person name="Koroleva G.I."/>
            <person name="Rosenzweig C.N."/>
            <person name="Palacios G.F."/>
            <person name="Redden C.L."/>
            <person name="Minogue T.D."/>
            <person name="Chain P.S."/>
        </authorList>
    </citation>
    <scope>NUCLEOTIDE SEQUENCE [LARGE SCALE GENOMIC DNA]</scope>
    <source>
        <strain evidence="2">ATCC 14581 / DSM 32 / JCM 2506 / NBRC 15308 / NCIMB 9376 / NCTC 10342 / NRRL B-14308 / VKM B-512</strain>
    </source>
</reference>
<dbReference type="AlphaFoldDB" id="A0A0B6AVU1"/>
<evidence type="ECO:0000313" key="2">
    <source>
        <dbReference type="Proteomes" id="UP000031829"/>
    </source>
</evidence>
<dbReference type="RefSeq" id="WP_034648173.1">
    <property type="nucleotide sequence ID" value="NZ_BCVB01000029.1"/>
</dbReference>
<dbReference type="GeneID" id="93640358"/>
<evidence type="ECO:0000313" key="1">
    <source>
        <dbReference type="EMBL" id="AJI25257.1"/>
    </source>
</evidence>
<dbReference type="KEGG" id="bmeg:BG04_2288"/>
<proteinExistence type="predicted"/>
<organism evidence="1 2">
    <name type="scientific">Priestia megaterium (strain ATCC 14581 / DSM 32 / CCUG 1817 / JCM 2506 / NBRC 15308 / NCIMB 9376 / NCTC 10342 / NRRL B-14308 / VKM B-512 / Ford 19)</name>
    <name type="common">Bacillus megaterium</name>
    <dbReference type="NCBI Taxonomy" id="1348623"/>
    <lineage>
        <taxon>Bacteria</taxon>
        <taxon>Bacillati</taxon>
        <taxon>Bacillota</taxon>
        <taxon>Bacilli</taxon>
        <taxon>Bacillales</taxon>
        <taxon>Bacillaceae</taxon>
        <taxon>Priestia</taxon>
    </lineage>
</organism>
<dbReference type="Pfam" id="PF14175">
    <property type="entry name" value="YaaC"/>
    <property type="match status" value="1"/>
</dbReference>
<dbReference type="EMBL" id="CP009920">
    <property type="protein sequence ID" value="AJI25257.1"/>
    <property type="molecule type" value="Genomic_DNA"/>
</dbReference>
<sequence length="321" mass="37663">MHKFNDVWTSYNLFFSVPFVQDFLKKRYQKLNYSDAEQHSFKNSYPFIYYLEHSKNYYQVAAQSPVSVQPVLLFYGMSQLLKACLLTQNPVYPENTAVLAHGVSTRKRKKQSYDFLDDEVKIQKSGLFSQVGEELFHVKQLEGSKYTMNYLLSCVPELDTLFLNLGTGSFSHLTTIGSLPATSLSIPEQVTRCYHMNHERLYSFLKERSHLSLSLSEDQVCILDPSSCLYNCSPFMYNFQNNTLHAPLEKDSCLYFPEMLAHYLLLYNLSMISRYETEWWYELLHTYSSKDYPFILRFLEVTAQKIPYLISCYLNEHTKKD</sequence>
<dbReference type="Proteomes" id="UP000031829">
    <property type="component" value="Chromosome"/>
</dbReference>
<gene>
    <name evidence="1" type="ORF">BG04_2288</name>
</gene>